<dbReference type="AlphaFoldDB" id="W1X9G0"/>
<evidence type="ECO:0000313" key="1">
    <source>
        <dbReference type="EMBL" id="ETJ27002.1"/>
    </source>
</evidence>
<name>W1X9G0_9ZZZZ</name>
<proteinExistence type="predicted"/>
<sequence>ILHVDDQVLVQVMDYDEFSGKASLSMRTLEEEKHHLPKRHRFSNDRYKIGFAPLAKSLSTWTKEAMDFLNQSKEETK</sequence>
<reference evidence="1" key="1">
    <citation type="submission" date="2013-12" db="EMBL/GenBank/DDBJ databases">
        <title>A Varibaculum cambriense genome reconstructed from a premature infant gut community with otherwise low bacterial novelty that shifts toward anaerobic metabolism during the third week of life.</title>
        <authorList>
            <person name="Brown C.T."/>
            <person name="Sharon I."/>
            <person name="Thomas B.C."/>
            <person name="Castelle C.J."/>
            <person name="Morowitz M.J."/>
            <person name="Banfield J.F."/>
        </authorList>
    </citation>
    <scope>NUCLEOTIDE SEQUENCE</scope>
</reference>
<accession>W1X9G0</accession>
<protein>
    <submittedName>
        <fullName evidence="1">S1 RNA binding protein</fullName>
    </submittedName>
</protein>
<gene>
    <name evidence="1" type="ORF">Q604_UNBC17149G0001</name>
</gene>
<dbReference type="EMBL" id="AZMM01017149">
    <property type="protein sequence ID" value="ETJ27002.1"/>
    <property type="molecule type" value="Genomic_DNA"/>
</dbReference>
<feature type="non-terminal residue" evidence="1">
    <location>
        <position position="1"/>
    </location>
</feature>
<organism evidence="1">
    <name type="scientific">human gut metagenome</name>
    <dbReference type="NCBI Taxonomy" id="408170"/>
    <lineage>
        <taxon>unclassified sequences</taxon>
        <taxon>metagenomes</taxon>
        <taxon>organismal metagenomes</taxon>
    </lineage>
</organism>
<comment type="caution">
    <text evidence="1">The sequence shown here is derived from an EMBL/GenBank/DDBJ whole genome shotgun (WGS) entry which is preliminary data.</text>
</comment>